<reference evidence="1 2" key="1">
    <citation type="submission" date="2018-07" db="EMBL/GenBank/DDBJ databases">
        <title>Genomic Encyclopedia of Type Strains, Phase IV (KMG-IV): sequencing the most valuable type-strain genomes for metagenomic binning, comparative biology and taxonomic classification.</title>
        <authorList>
            <person name="Goeker M."/>
        </authorList>
    </citation>
    <scope>NUCLEOTIDE SEQUENCE [LARGE SCALE GENOMIC DNA]</scope>
    <source>
        <strain evidence="1 2">DSM 21634</strain>
    </source>
</reference>
<dbReference type="EMBL" id="QPJK01000007">
    <property type="protein sequence ID" value="RCW68510.1"/>
    <property type="molecule type" value="Genomic_DNA"/>
</dbReference>
<gene>
    <name evidence="1" type="ORF">DES41_10731</name>
</gene>
<dbReference type="OrthoDB" id="516940at2"/>
<name>A0A368XKS4_9BURK</name>
<evidence type="ECO:0008006" key="3">
    <source>
        <dbReference type="Google" id="ProtNLM"/>
    </source>
</evidence>
<keyword evidence="2" id="KW-1185">Reference proteome</keyword>
<evidence type="ECO:0000313" key="2">
    <source>
        <dbReference type="Proteomes" id="UP000252884"/>
    </source>
</evidence>
<proteinExistence type="predicted"/>
<sequence length="291" mass="33054">MNSECASTDDYFFSPRAAARRILIDQLGQETATRNRNFAAGFIRRIKSQRIFTHPILDALRDGAFDRDTLAEIHLEFRNAVVTVFTDAILAAQLQSRTLESRFGPASHMVVRFLLSLNLLDEFGYKPGIGEESYFRGHPWAAHFCMFDEVLSELGVDADARAAYSESDGARRVRLFIESQFSDYLGLLVVLASTEETAMVICPAMRKAAAHVGIDVTRGYYFVHGTTADAETRAFDDDHQEDVAFALMHAMTPTDDRRACRLADDYGQVWLQFWDDLWTRVEHRRIRPLEA</sequence>
<comment type="caution">
    <text evidence="1">The sequence shown here is derived from an EMBL/GenBank/DDBJ whole genome shotgun (WGS) entry which is preliminary data.</text>
</comment>
<dbReference type="AlphaFoldDB" id="A0A368XKS4"/>
<dbReference type="Gene3D" id="1.20.910.10">
    <property type="entry name" value="Heme oxygenase-like"/>
    <property type="match status" value="1"/>
</dbReference>
<accession>A0A368XKS4</accession>
<evidence type="ECO:0000313" key="1">
    <source>
        <dbReference type="EMBL" id="RCW68510.1"/>
    </source>
</evidence>
<protein>
    <recommendedName>
        <fullName evidence="3">Heme oxygenase-like protein</fullName>
    </recommendedName>
</protein>
<dbReference type="RefSeq" id="WP_114470059.1">
    <property type="nucleotide sequence ID" value="NZ_QPJK01000007.1"/>
</dbReference>
<organism evidence="1 2">
    <name type="scientific">Pseudorhodoferax soli</name>
    <dbReference type="NCBI Taxonomy" id="545864"/>
    <lineage>
        <taxon>Bacteria</taxon>
        <taxon>Pseudomonadati</taxon>
        <taxon>Pseudomonadota</taxon>
        <taxon>Betaproteobacteria</taxon>
        <taxon>Burkholderiales</taxon>
        <taxon>Comamonadaceae</taxon>
    </lineage>
</organism>
<dbReference type="InterPro" id="IPR016084">
    <property type="entry name" value="Haem_Oase-like_multi-hlx"/>
</dbReference>
<dbReference type="Proteomes" id="UP000252884">
    <property type="component" value="Unassembled WGS sequence"/>
</dbReference>